<evidence type="ECO:0000256" key="4">
    <source>
        <dbReference type="ARBA" id="ARBA00022553"/>
    </source>
</evidence>
<protein>
    <recommendedName>
        <fullName evidence="3">histidine kinase</fullName>
        <ecNumber evidence="3">2.7.13.3</ecNumber>
    </recommendedName>
</protein>
<keyword evidence="17" id="KW-1185">Reference proteome</keyword>
<evidence type="ECO:0000259" key="14">
    <source>
        <dbReference type="PROSITE" id="PS50109"/>
    </source>
</evidence>
<evidence type="ECO:0000256" key="6">
    <source>
        <dbReference type="ARBA" id="ARBA00022692"/>
    </source>
</evidence>
<comment type="catalytic activity">
    <reaction evidence="1">
        <text>ATP + protein L-histidine = ADP + protein N-phospho-L-histidine.</text>
        <dbReference type="EC" id="2.7.13.3"/>
    </reaction>
</comment>
<dbReference type="PANTHER" id="PTHR45436">
    <property type="entry name" value="SENSOR HISTIDINE KINASE YKOH"/>
    <property type="match status" value="1"/>
</dbReference>
<dbReference type="InterPro" id="IPR005467">
    <property type="entry name" value="His_kinase_dom"/>
</dbReference>
<dbReference type="SUPFAM" id="SSF55874">
    <property type="entry name" value="ATPase domain of HSP90 chaperone/DNA topoisomerase II/histidine kinase"/>
    <property type="match status" value="1"/>
</dbReference>
<keyword evidence="6 13" id="KW-0812">Transmembrane</keyword>
<evidence type="ECO:0000256" key="8">
    <source>
        <dbReference type="ARBA" id="ARBA00022777"/>
    </source>
</evidence>
<dbReference type="GO" id="GO:0000155">
    <property type="term" value="F:phosphorelay sensor kinase activity"/>
    <property type="evidence" value="ECO:0007669"/>
    <property type="project" value="InterPro"/>
</dbReference>
<evidence type="ECO:0000256" key="13">
    <source>
        <dbReference type="SAM" id="Phobius"/>
    </source>
</evidence>
<evidence type="ECO:0000256" key="1">
    <source>
        <dbReference type="ARBA" id="ARBA00000085"/>
    </source>
</evidence>
<evidence type="ECO:0000256" key="9">
    <source>
        <dbReference type="ARBA" id="ARBA00022840"/>
    </source>
</evidence>
<accession>A0A840L7S2</accession>
<dbReference type="PANTHER" id="PTHR45436:SF14">
    <property type="entry name" value="SENSOR PROTEIN QSEC"/>
    <property type="match status" value="1"/>
</dbReference>
<proteinExistence type="predicted"/>
<evidence type="ECO:0000313" key="17">
    <source>
        <dbReference type="Proteomes" id="UP000562027"/>
    </source>
</evidence>
<dbReference type="PROSITE" id="PS50885">
    <property type="entry name" value="HAMP"/>
    <property type="match status" value="1"/>
</dbReference>
<keyword evidence="7" id="KW-0547">Nucleotide-binding</keyword>
<keyword evidence="10 13" id="KW-1133">Transmembrane helix</keyword>
<dbReference type="GO" id="GO:0005524">
    <property type="term" value="F:ATP binding"/>
    <property type="evidence" value="ECO:0007669"/>
    <property type="project" value="UniProtKB-KW"/>
</dbReference>
<dbReference type="CDD" id="cd00082">
    <property type="entry name" value="HisKA"/>
    <property type="match status" value="1"/>
</dbReference>
<evidence type="ECO:0000256" key="11">
    <source>
        <dbReference type="ARBA" id="ARBA00023012"/>
    </source>
</evidence>
<dbReference type="InterPro" id="IPR036097">
    <property type="entry name" value="HisK_dim/P_sf"/>
</dbReference>
<evidence type="ECO:0000256" key="7">
    <source>
        <dbReference type="ARBA" id="ARBA00022741"/>
    </source>
</evidence>
<keyword evidence="11" id="KW-0902">Two-component regulatory system</keyword>
<dbReference type="SMART" id="SM00388">
    <property type="entry name" value="HisKA"/>
    <property type="match status" value="1"/>
</dbReference>
<evidence type="ECO:0000256" key="3">
    <source>
        <dbReference type="ARBA" id="ARBA00012438"/>
    </source>
</evidence>
<feature type="transmembrane region" description="Helical" evidence="13">
    <location>
        <begin position="186"/>
        <end position="205"/>
    </location>
</feature>
<dbReference type="Gene3D" id="1.10.287.130">
    <property type="match status" value="1"/>
</dbReference>
<feature type="transmembrane region" description="Helical" evidence="13">
    <location>
        <begin position="24"/>
        <end position="47"/>
    </location>
</feature>
<keyword evidence="12 13" id="KW-0472">Membrane</keyword>
<dbReference type="InterPro" id="IPR004358">
    <property type="entry name" value="Sig_transdc_His_kin-like_C"/>
</dbReference>
<dbReference type="AlphaFoldDB" id="A0A840L7S2"/>
<comment type="caution">
    <text evidence="16">The sequence shown here is derived from an EMBL/GenBank/DDBJ whole genome shotgun (WGS) entry which is preliminary data.</text>
</comment>
<dbReference type="Proteomes" id="UP000562027">
    <property type="component" value="Unassembled WGS sequence"/>
</dbReference>
<dbReference type="EC" id="2.7.13.3" evidence="3"/>
<dbReference type="InterPro" id="IPR003594">
    <property type="entry name" value="HATPase_dom"/>
</dbReference>
<dbReference type="InterPro" id="IPR003661">
    <property type="entry name" value="HisK_dim/P_dom"/>
</dbReference>
<keyword evidence="5" id="KW-0808">Transferase</keyword>
<dbReference type="PRINTS" id="PR00344">
    <property type="entry name" value="BCTRLSENSOR"/>
</dbReference>
<keyword evidence="8 16" id="KW-0418">Kinase</keyword>
<dbReference type="InterPro" id="IPR036890">
    <property type="entry name" value="HATPase_C_sf"/>
</dbReference>
<sequence>MPGAAGMKAGQRPGPHPSLISRLIAWQALALVLAWLVLAALISWQALQGDRSTVQARLQQQARILAEAASANAAAGPALHNSLRLTEQALLQASSRDLLGAAGAPIYQVWSREGRLLYRSAGAPEQALAALAEAESQSHHDGQAWRVLSLADSQGRLWLQVAEAETLSLAAVLPVLANVLTGQLGVFLWHGLVIWFSVRSGLAPLRQLAQRISQRRSGDLAPLRVDRLYAETAPVLKELNELLAHEAQRLEAERRFLADAAHELRTPLAAVNAQAHLLLSEQDGQARQGAATALRQGIARVSHLLSQLLSLARAEAQQSPWTPSRLDAADLLRARVALLAGLARPRGIELSLQAPEQLLFCLEREGFCSIVDNLIDNAIRYTAPGGRVEVSLEADGDALIFSVRDDGRGIPEAQREQVFERFYRIPGNSEQGTGLGLAIVKRVADRMQAELDFVAGLGGRGIGLRLRLPAGSGAGA</sequence>
<gene>
    <name evidence="16" type="ORF">HNP55_003158</name>
</gene>
<dbReference type="Gene3D" id="3.30.565.10">
    <property type="entry name" value="Histidine kinase-like ATPase, C-terminal domain"/>
    <property type="match status" value="1"/>
</dbReference>
<dbReference type="Pfam" id="PF00512">
    <property type="entry name" value="HisKA"/>
    <property type="match status" value="1"/>
</dbReference>
<comment type="subcellular location">
    <subcellularLocation>
        <location evidence="2">Membrane</location>
        <topology evidence="2">Multi-pass membrane protein</topology>
    </subcellularLocation>
</comment>
<evidence type="ECO:0000256" key="12">
    <source>
        <dbReference type="ARBA" id="ARBA00023136"/>
    </source>
</evidence>
<keyword evidence="4" id="KW-0597">Phosphoprotein</keyword>
<evidence type="ECO:0000313" key="16">
    <source>
        <dbReference type="EMBL" id="MBB4844614.1"/>
    </source>
</evidence>
<dbReference type="GO" id="GO:0005886">
    <property type="term" value="C:plasma membrane"/>
    <property type="evidence" value="ECO:0007669"/>
    <property type="project" value="TreeGrafter"/>
</dbReference>
<feature type="domain" description="Histidine kinase" evidence="14">
    <location>
        <begin position="259"/>
        <end position="472"/>
    </location>
</feature>
<feature type="domain" description="HAMP" evidence="15">
    <location>
        <begin position="199"/>
        <end position="251"/>
    </location>
</feature>
<keyword evidence="9" id="KW-0067">ATP-binding</keyword>
<dbReference type="PROSITE" id="PS50109">
    <property type="entry name" value="HIS_KIN"/>
    <property type="match status" value="1"/>
</dbReference>
<dbReference type="SMART" id="SM00387">
    <property type="entry name" value="HATPase_c"/>
    <property type="match status" value="1"/>
</dbReference>
<evidence type="ECO:0000256" key="10">
    <source>
        <dbReference type="ARBA" id="ARBA00022989"/>
    </source>
</evidence>
<evidence type="ECO:0000259" key="15">
    <source>
        <dbReference type="PROSITE" id="PS50885"/>
    </source>
</evidence>
<evidence type="ECO:0000256" key="2">
    <source>
        <dbReference type="ARBA" id="ARBA00004141"/>
    </source>
</evidence>
<reference evidence="16 17" key="1">
    <citation type="submission" date="2020-08" db="EMBL/GenBank/DDBJ databases">
        <title>Functional genomics of gut bacteria from endangered species of beetles.</title>
        <authorList>
            <person name="Carlos-Shanley C."/>
        </authorList>
    </citation>
    <scope>NUCLEOTIDE SEQUENCE [LARGE SCALE GENOMIC DNA]</scope>
    <source>
        <strain evidence="16 17">S00239</strain>
    </source>
</reference>
<name>A0A840L7S2_9BURK</name>
<organism evidence="16 17">
    <name type="scientific">Roseateles oligotrophus</name>
    <dbReference type="NCBI Taxonomy" id="1769250"/>
    <lineage>
        <taxon>Bacteria</taxon>
        <taxon>Pseudomonadati</taxon>
        <taxon>Pseudomonadota</taxon>
        <taxon>Betaproteobacteria</taxon>
        <taxon>Burkholderiales</taxon>
        <taxon>Sphaerotilaceae</taxon>
        <taxon>Roseateles</taxon>
    </lineage>
</organism>
<dbReference type="RefSeq" id="WP_184301291.1">
    <property type="nucleotide sequence ID" value="NZ_JACHLP010000006.1"/>
</dbReference>
<dbReference type="Pfam" id="PF02518">
    <property type="entry name" value="HATPase_c"/>
    <property type="match status" value="1"/>
</dbReference>
<evidence type="ECO:0000256" key="5">
    <source>
        <dbReference type="ARBA" id="ARBA00022679"/>
    </source>
</evidence>
<dbReference type="InterPro" id="IPR003660">
    <property type="entry name" value="HAMP_dom"/>
</dbReference>
<dbReference type="InterPro" id="IPR050428">
    <property type="entry name" value="TCS_sensor_his_kinase"/>
</dbReference>
<dbReference type="EMBL" id="JACHLP010000006">
    <property type="protein sequence ID" value="MBB4844614.1"/>
    <property type="molecule type" value="Genomic_DNA"/>
</dbReference>
<dbReference type="CDD" id="cd00075">
    <property type="entry name" value="HATPase"/>
    <property type="match status" value="1"/>
</dbReference>
<dbReference type="SUPFAM" id="SSF47384">
    <property type="entry name" value="Homodimeric domain of signal transducing histidine kinase"/>
    <property type="match status" value="1"/>
</dbReference>